<evidence type="ECO:0000313" key="4">
    <source>
        <dbReference type="Proteomes" id="UP000557217"/>
    </source>
</evidence>
<protein>
    <recommendedName>
        <fullName evidence="2">LysM domain-containing protein</fullName>
    </recommendedName>
</protein>
<dbReference type="SMART" id="SM00257">
    <property type="entry name" value="LysM"/>
    <property type="match status" value="1"/>
</dbReference>
<dbReference type="InterPro" id="IPR018392">
    <property type="entry name" value="LysM"/>
</dbReference>
<dbReference type="AlphaFoldDB" id="A0A840PRJ0"/>
<keyword evidence="4" id="KW-1185">Reference proteome</keyword>
<dbReference type="PROSITE" id="PS51782">
    <property type="entry name" value="LYSM"/>
    <property type="match status" value="1"/>
</dbReference>
<comment type="caution">
    <text evidence="3">The sequence shown here is derived from an EMBL/GenBank/DDBJ whole genome shotgun (WGS) entry which is preliminary data.</text>
</comment>
<dbReference type="InterPro" id="IPR036779">
    <property type="entry name" value="LysM_dom_sf"/>
</dbReference>
<reference evidence="3 4" key="1">
    <citation type="submission" date="2020-08" db="EMBL/GenBank/DDBJ databases">
        <title>Genomic Encyclopedia of Type Strains, Phase IV (KMG-IV): sequencing the most valuable type-strain genomes for metagenomic binning, comparative biology and taxonomic classification.</title>
        <authorList>
            <person name="Goeker M."/>
        </authorList>
    </citation>
    <scope>NUCLEOTIDE SEQUENCE [LARGE SCALE GENOMIC DNA]</scope>
    <source>
        <strain evidence="3 4">DSM 10633</strain>
    </source>
</reference>
<dbReference type="Gene3D" id="3.10.350.10">
    <property type="entry name" value="LysM domain"/>
    <property type="match status" value="1"/>
</dbReference>
<feature type="transmembrane region" description="Helical" evidence="1">
    <location>
        <begin position="9"/>
        <end position="26"/>
    </location>
</feature>
<evidence type="ECO:0000256" key="1">
    <source>
        <dbReference type="SAM" id="Phobius"/>
    </source>
</evidence>
<dbReference type="RefSeq" id="WP_016836871.1">
    <property type="nucleotide sequence ID" value="NZ_AP018335.1"/>
</dbReference>
<dbReference type="CDD" id="cd00118">
    <property type="entry name" value="LysM"/>
    <property type="match status" value="1"/>
</dbReference>
<keyword evidence="1" id="KW-0472">Membrane</keyword>
<gene>
    <name evidence="3" type="ORF">HNR36_000145</name>
</gene>
<dbReference type="Pfam" id="PF01476">
    <property type="entry name" value="LysM"/>
    <property type="match status" value="1"/>
</dbReference>
<name>A0A840PRJ0_URETH</name>
<dbReference type="SUPFAM" id="SSF54106">
    <property type="entry name" value="LysM domain"/>
    <property type="match status" value="1"/>
</dbReference>
<organism evidence="3 4">
    <name type="scientific">Ureibacillus thermosphaericus</name>
    <dbReference type="NCBI Taxonomy" id="51173"/>
    <lineage>
        <taxon>Bacteria</taxon>
        <taxon>Bacillati</taxon>
        <taxon>Bacillota</taxon>
        <taxon>Bacilli</taxon>
        <taxon>Bacillales</taxon>
        <taxon>Caryophanaceae</taxon>
        <taxon>Ureibacillus</taxon>
    </lineage>
</organism>
<proteinExistence type="predicted"/>
<feature type="domain" description="LysM" evidence="2">
    <location>
        <begin position="35"/>
        <end position="84"/>
    </location>
</feature>
<accession>A0A840PRJ0</accession>
<sequence>MSWLEKNHYIKILSIVTLLIIAYIFITDDGDMTFEQITIKEGDTLWTLADRYKGYMTTEEWIRTVAKENNINVDYIIAGETLMIPIPKDAIYIAMNEEEIQSIKVAVKDNERK</sequence>
<keyword evidence="1" id="KW-1133">Transmembrane helix</keyword>
<dbReference type="Proteomes" id="UP000557217">
    <property type="component" value="Unassembled WGS sequence"/>
</dbReference>
<dbReference type="EMBL" id="JACHGZ010000001">
    <property type="protein sequence ID" value="MBB5147764.1"/>
    <property type="molecule type" value="Genomic_DNA"/>
</dbReference>
<keyword evidence="1" id="KW-0812">Transmembrane</keyword>
<evidence type="ECO:0000259" key="2">
    <source>
        <dbReference type="PROSITE" id="PS51782"/>
    </source>
</evidence>
<evidence type="ECO:0000313" key="3">
    <source>
        <dbReference type="EMBL" id="MBB5147764.1"/>
    </source>
</evidence>